<dbReference type="Pfam" id="PF13508">
    <property type="entry name" value="Acetyltransf_7"/>
    <property type="match status" value="1"/>
</dbReference>
<evidence type="ECO:0000313" key="3">
    <source>
        <dbReference type="Proteomes" id="UP000799753"/>
    </source>
</evidence>
<evidence type="ECO:0000313" key="2">
    <source>
        <dbReference type="EMBL" id="KAF2646197.1"/>
    </source>
</evidence>
<sequence>MSIQVSRMTEADINGAIDTIQQAFANDPYNNWVYPDREKVSLVRNRVSLTLRCRWGIQHGLFYVARSTSNPKKILGCAMWMAPTPPSQPQTWSLYLSFWYLWFNQIRMNLWYGRGGLSTKRYWIWKERQAEAQEALWTSEKGYYFCNIVTVLPEAQGQGVGRALMEEVLKMADREGVSCYLESSRNVPNVAIYEKFGFRLVREMACEDGEGEKDKIKLYCMTREPKPVTDVTGTTEN</sequence>
<dbReference type="PANTHER" id="PTHR42791">
    <property type="entry name" value="GNAT FAMILY ACETYLTRANSFERASE"/>
    <property type="match status" value="1"/>
</dbReference>
<feature type="domain" description="N-acetyltransferase" evidence="1">
    <location>
        <begin position="78"/>
        <end position="229"/>
    </location>
</feature>
<name>A0A6A6SGN8_9PLEO</name>
<dbReference type="InterPro" id="IPR052523">
    <property type="entry name" value="Trichothecene_AcTrans"/>
</dbReference>
<dbReference type="PANTHER" id="PTHR42791:SF4">
    <property type="entry name" value="ACETYLTRANSFERASE, GNAT FAMILY FAMILY (AFU_ORTHOLOGUE AFUA_4G09540)-RELATED"/>
    <property type="match status" value="1"/>
</dbReference>
<dbReference type="InterPro" id="IPR000182">
    <property type="entry name" value="GNAT_dom"/>
</dbReference>
<dbReference type="CDD" id="cd04301">
    <property type="entry name" value="NAT_SF"/>
    <property type="match status" value="1"/>
</dbReference>
<gene>
    <name evidence="2" type="ORF">P280DRAFT_439995</name>
</gene>
<dbReference type="Gene3D" id="3.40.630.30">
    <property type="match status" value="1"/>
</dbReference>
<dbReference type="PROSITE" id="PS51186">
    <property type="entry name" value="GNAT"/>
    <property type="match status" value="1"/>
</dbReference>
<dbReference type="SUPFAM" id="SSF55729">
    <property type="entry name" value="Acyl-CoA N-acyltransferases (Nat)"/>
    <property type="match status" value="1"/>
</dbReference>
<keyword evidence="3" id="KW-1185">Reference proteome</keyword>
<evidence type="ECO:0000259" key="1">
    <source>
        <dbReference type="PROSITE" id="PS51186"/>
    </source>
</evidence>
<dbReference type="OrthoDB" id="512662at2759"/>
<dbReference type="InterPro" id="IPR016181">
    <property type="entry name" value="Acyl_CoA_acyltransferase"/>
</dbReference>
<accession>A0A6A6SGN8</accession>
<dbReference type="EMBL" id="MU006776">
    <property type="protein sequence ID" value="KAF2646197.1"/>
    <property type="molecule type" value="Genomic_DNA"/>
</dbReference>
<organism evidence="2 3">
    <name type="scientific">Massarina eburnea CBS 473.64</name>
    <dbReference type="NCBI Taxonomy" id="1395130"/>
    <lineage>
        <taxon>Eukaryota</taxon>
        <taxon>Fungi</taxon>
        <taxon>Dikarya</taxon>
        <taxon>Ascomycota</taxon>
        <taxon>Pezizomycotina</taxon>
        <taxon>Dothideomycetes</taxon>
        <taxon>Pleosporomycetidae</taxon>
        <taxon>Pleosporales</taxon>
        <taxon>Massarineae</taxon>
        <taxon>Massarinaceae</taxon>
        <taxon>Massarina</taxon>
    </lineage>
</organism>
<dbReference type="Proteomes" id="UP000799753">
    <property type="component" value="Unassembled WGS sequence"/>
</dbReference>
<dbReference type="GO" id="GO:0016747">
    <property type="term" value="F:acyltransferase activity, transferring groups other than amino-acyl groups"/>
    <property type="evidence" value="ECO:0007669"/>
    <property type="project" value="InterPro"/>
</dbReference>
<proteinExistence type="predicted"/>
<dbReference type="AlphaFoldDB" id="A0A6A6SGN8"/>
<reference evidence="2" key="1">
    <citation type="journal article" date="2020" name="Stud. Mycol.">
        <title>101 Dothideomycetes genomes: a test case for predicting lifestyles and emergence of pathogens.</title>
        <authorList>
            <person name="Haridas S."/>
            <person name="Albert R."/>
            <person name="Binder M."/>
            <person name="Bloem J."/>
            <person name="Labutti K."/>
            <person name="Salamov A."/>
            <person name="Andreopoulos B."/>
            <person name="Baker S."/>
            <person name="Barry K."/>
            <person name="Bills G."/>
            <person name="Bluhm B."/>
            <person name="Cannon C."/>
            <person name="Castanera R."/>
            <person name="Culley D."/>
            <person name="Daum C."/>
            <person name="Ezra D."/>
            <person name="Gonzalez J."/>
            <person name="Henrissat B."/>
            <person name="Kuo A."/>
            <person name="Liang C."/>
            <person name="Lipzen A."/>
            <person name="Lutzoni F."/>
            <person name="Magnuson J."/>
            <person name="Mondo S."/>
            <person name="Nolan M."/>
            <person name="Ohm R."/>
            <person name="Pangilinan J."/>
            <person name="Park H.-J."/>
            <person name="Ramirez L."/>
            <person name="Alfaro M."/>
            <person name="Sun H."/>
            <person name="Tritt A."/>
            <person name="Yoshinaga Y."/>
            <person name="Zwiers L.-H."/>
            <person name="Turgeon B."/>
            <person name="Goodwin S."/>
            <person name="Spatafora J."/>
            <person name="Crous P."/>
            <person name="Grigoriev I."/>
        </authorList>
    </citation>
    <scope>NUCLEOTIDE SEQUENCE</scope>
    <source>
        <strain evidence="2">CBS 473.64</strain>
    </source>
</reference>
<protein>
    <submittedName>
        <fullName evidence="2">Acetyltransferas-like protein</fullName>
    </submittedName>
</protein>